<accession>U6B3Y2</accession>
<keyword evidence="4" id="KW-0285">Flavoprotein</keyword>
<feature type="binding site" evidence="11">
    <location>
        <begin position="250"/>
        <end position="254"/>
    </location>
    <ligand>
        <name>FAD</name>
        <dbReference type="ChEBI" id="CHEBI:57692"/>
    </ligand>
</feature>
<dbReference type="KEGG" id="lar:lam_279"/>
<feature type="binding site" evidence="11">
    <location>
        <position position="288"/>
    </location>
    <ligand>
        <name>FAD</name>
        <dbReference type="ChEBI" id="CHEBI:57692"/>
    </ligand>
</feature>
<dbReference type="PANTHER" id="PTHR43153">
    <property type="entry name" value="ELECTRON TRANSFER FLAVOPROTEIN ALPHA"/>
    <property type="match status" value="1"/>
</dbReference>
<evidence type="ECO:0000256" key="1">
    <source>
        <dbReference type="ARBA" id="ARBA00003554"/>
    </source>
</evidence>
<dbReference type="GO" id="GO:0033539">
    <property type="term" value="P:fatty acid beta-oxidation using acyl-CoA dehydrogenase"/>
    <property type="evidence" value="ECO:0007669"/>
    <property type="project" value="TreeGrafter"/>
</dbReference>
<dbReference type="HOGENOM" id="CLU_034178_0_0_5"/>
<dbReference type="InterPro" id="IPR001308">
    <property type="entry name" value="ETF_a/FixB"/>
</dbReference>
<dbReference type="EMBL" id="CP006604">
    <property type="protein sequence ID" value="AHA27650.1"/>
    <property type="molecule type" value="Genomic_DNA"/>
</dbReference>
<dbReference type="SUPFAM" id="SSF52402">
    <property type="entry name" value="Adenine nucleotide alpha hydrolases-like"/>
    <property type="match status" value="1"/>
</dbReference>
<name>U6B3Y2_9HYPH</name>
<evidence type="ECO:0000256" key="2">
    <source>
        <dbReference type="ARBA" id="ARBA00005817"/>
    </source>
</evidence>
<dbReference type="InterPro" id="IPR029035">
    <property type="entry name" value="DHS-like_NAD/FAD-binding_dom"/>
</dbReference>
<feature type="binding site" evidence="11">
    <location>
        <begin position="267"/>
        <end position="274"/>
    </location>
    <ligand>
        <name>FAD</name>
        <dbReference type="ChEBI" id="CHEBI:57692"/>
    </ligand>
</feature>
<dbReference type="SMART" id="SM00893">
    <property type="entry name" value="ETF"/>
    <property type="match status" value="1"/>
</dbReference>
<evidence type="ECO:0000256" key="6">
    <source>
        <dbReference type="ARBA" id="ARBA00022982"/>
    </source>
</evidence>
<feature type="binding site" evidence="11">
    <location>
        <begin position="306"/>
        <end position="307"/>
    </location>
    <ligand>
        <name>FAD</name>
        <dbReference type="ChEBI" id="CHEBI:57692"/>
    </ligand>
</feature>
<evidence type="ECO:0000256" key="7">
    <source>
        <dbReference type="ARBA" id="ARBA00023231"/>
    </source>
</evidence>
<evidence type="ECO:0000313" key="14">
    <source>
        <dbReference type="Proteomes" id="UP000017862"/>
    </source>
</evidence>
<dbReference type="FunFam" id="3.40.50.1220:FF:000001">
    <property type="entry name" value="Electron transfer flavoprotein, alpha subunit"/>
    <property type="match status" value="1"/>
</dbReference>
<feature type="domain" description="Electron transfer flavoprotein alpha/beta-subunit N-terminal" evidence="12">
    <location>
        <begin position="8"/>
        <end position="176"/>
    </location>
</feature>
<comment type="cofactor">
    <cofactor evidence="11">
        <name>FAD</name>
        <dbReference type="ChEBI" id="CHEBI:57692"/>
    </cofactor>
    <text evidence="11">Binds 1 FAD per dimer.</text>
</comment>
<evidence type="ECO:0000256" key="3">
    <source>
        <dbReference type="ARBA" id="ARBA00011874"/>
    </source>
</evidence>
<sequence length="318" mass="34748">MAYYKMPILILADYNQDNLSEHTSRVITAAKQIDQDIHVLVIGENIEGIARQASKINGVTKVLIAENAIFRNKIASILSDFIVSIAKDYRTIMTSSNAIGKDVLPRVAAMLDCMQVSEIIEVVSHNIFKRLIHAGNVIQTVQTTDPCQIITVRTTAFPPSPQKKLPAHIKKISTENMDINITNVRFIKEEKTTDEGIDLASAKVVISGGKAFGSKENFQSIIFPLAKKLGAAIGATRDAVDAGFAPNDWQIGQTGNTISPELYIAAGISGAIQHISGMKESKIIVSINQDELAPIFNISDYFIVGDIFEILPEIEKNI</sequence>
<evidence type="ECO:0000256" key="10">
    <source>
        <dbReference type="ARBA" id="ARBA00079299"/>
    </source>
</evidence>
<reference evidence="13 14" key="1">
    <citation type="journal article" date="2014" name="Mol. Plant Microbe Interact.">
        <title>The complete genome sequence of Candidatus Liberibacter americanus, associated with citrus Huanglongbing.</title>
        <authorList>
            <person name="Wulff N.A."/>
            <person name="Zhang S."/>
            <person name="Setubal J.C."/>
            <person name="Almeida N.F."/>
            <person name="Martins E.C."/>
            <person name="Harakava R."/>
            <person name="Kumar D."/>
            <person name="Rangel L.T."/>
            <person name="Foissac X."/>
            <person name="Bove J."/>
            <person name="Gabriel D.W."/>
        </authorList>
    </citation>
    <scope>NUCLEOTIDE SEQUENCE [LARGE SCALE GENOMIC DNA]</scope>
    <source>
        <strain evidence="13 14">Sao Paulo</strain>
    </source>
</reference>
<keyword evidence="5 11" id="KW-0274">FAD</keyword>
<dbReference type="Gene3D" id="3.40.50.620">
    <property type="entry name" value="HUPs"/>
    <property type="match status" value="1"/>
</dbReference>
<gene>
    <name evidence="13" type="primary">fixB</name>
    <name evidence="13" type="ORF">lam_279</name>
</gene>
<dbReference type="Pfam" id="PF01012">
    <property type="entry name" value="ETF"/>
    <property type="match status" value="1"/>
</dbReference>
<dbReference type="InterPro" id="IPR014731">
    <property type="entry name" value="ETF_asu_C"/>
</dbReference>
<dbReference type="InterPro" id="IPR014729">
    <property type="entry name" value="Rossmann-like_a/b/a_fold"/>
</dbReference>
<feature type="binding site" evidence="11">
    <location>
        <begin position="236"/>
        <end position="237"/>
    </location>
    <ligand>
        <name>FAD</name>
        <dbReference type="ChEBI" id="CHEBI:57692"/>
    </ligand>
</feature>
<dbReference type="InterPro" id="IPR014730">
    <property type="entry name" value="ETF_a/b_N"/>
</dbReference>
<dbReference type="SUPFAM" id="SSF52467">
    <property type="entry name" value="DHS-like NAD/FAD-binding domain"/>
    <property type="match status" value="1"/>
</dbReference>
<dbReference type="PANTHER" id="PTHR43153:SF1">
    <property type="entry name" value="ELECTRON TRANSFER FLAVOPROTEIN SUBUNIT ALPHA, MITOCHONDRIAL"/>
    <property type="match status" value="1"/>
</dbReference>
<dbReference type="InterPro" id="IPR033947">
    <property type="entry name" value="ETF_alpha_N"/>
</dbReference>
<dbReference type="Gene3D" id="3.40.50.1220">
    <property type="entry name" value="TPP-binding domain"/>
    <property type="match status" value="1"/>
</dbReference>
<dbReference type="Pfam" id="PF00766">
    <property type="entry name" value="ETF_alpha"/>
    <property type="match status" value="1"/>
</dbReference>
<proteinExistence type="inferred from homology"/>
<keyword evidence="7" id="KW-0535">Nitrogen fixation</keyword>
<dbReference type="CDD" id="cd01715">
    <property type="entry name" value="ETF_alpha"/>
    <property type="match status" value="1"/>
</dbReference>
<dbReference type="GO" id="GO:0050660">
    <property type="term" value="F:flavin adenine dinucleotide binding"/>
    <property type="evidence" value="ECO:0007669"/>
    <property type="project" value="InterPro"/>
</dbReference>
<dbReference type="PIRSF" id="PIRSF000089">
    <property type="entry name" value="Electra_flavoP_a"/>
    <property type="match status" value="1"/>
</dbReference>
<keyword evidence="6" id="KW-0249">Electron transport</keyword>
<comment type="subunit">
    <text evidence="3">FixA and FixB form a heterodimer.</text>
</comment>
<evidence type="ECO:0000256" key="9">
    <source>
        <dbReference type="ARBA" id="ARBA00068674"/>
    </source>
</evidence>
<dbReference type="eggNOG" id="COG2025">
    <property type="taxonomic scope" value="Bacteria"/>
</dbReference>
<dbReference type="STRING" id="1261131.lam_279"/>
<protein>
    <recommendedName>
        <fullName evidence="9">Electron transfer flavoprotein subunit alpha</fullName>
    </recommendedName>
    <alternativeName>
        <fullName evidence="10">Electron transfer flavoprotein large subunit</fullName>
    </alternativeName>
</protein>
<dbReference type="GO" id="GO:0009055">
    <property type="term" value="F:electron transfer activity"/>
    <property type="evidence" value="ECO:0007669"/>
    <property type="project" value="InterPro"/>
</dbReference>
<organism evidence="13 14">
    <name type="scientific">Candidatus Liberibacter americanus str. Sao Paulo</name>
    <dbReference type="NCBI Taxonomy" id="1261131"/>
    <lineage>
        <taxon>Bacteria</taxon>
        <taxon>Pseudomonadati</taxon>
        <taxon>Pseudomonadota</taxon>
        <taxon>Alphaproteobacteria</taxon>
        <taxon>Hyphomicrobiales</taxon>
        <taxon>Rhizobiaceae</taxon>
        <taxon>Liberibacter</taxon>
    </lineage>
</organism>
<evidence type="ECO:0000259" key="12">
    <source>
        <dbReference type="SMART" id="SM00893"/>
    </source>
</evidence>
<keyword evidence="6" id="KW-0813">Transport</keyword>
<dbReference type="AlphaFoldDB" id="U6B3Y2"/>
<keyword evidence="14" id="KW-1185">Reference proteome</keyword>
<evidence type="ECO:0000256" key="5">
    <source>
        <dbReference type="ARBA" id="ARBA00022827"/>
    </source>
</evidence>
<comment type="function">
    <text evidence="8">The electron transfer flavoprotein serves as a specific electron acceptor for other dehydrogenases. It transfers the electrons to the main respiratory chain via ETF-ubiquinone oxidoreductase (ETF dehydrogenase).</text>
</comment>
<dbReference type="PATRIC" id="fig|1261131.3.peg.267"/>
<comment type="similarity">
    <text evidence="2">Belongs to the ETF alpha-subunit/FixB family.</text>
</comment>
<comment type="function">
    <text evidence="1">May play a role in a redox process involved in nitrogen fixation.</text>
</comment>
<dbReference type="Proteomes" id="UP000017862">
    <property type="component" value="Chromosome"/>
</dbReference>
<evidence type="ECO:0000256" key="8">
    <source>
        <dbReference type="ARBA" id="ARBA00025649"/>
    </source>
</evidence>
<evidence type="ECO:0000313" key="13">
    <source>
        <dbReference type="EMBL" id="AHA27650.1"/>
    </source>
</evidence>
<evidence type="ECO:0000256" key="4">
    <source>
        <dbReference type="ARBA" id="ARBA00022630"/>
    </source>
</evidence>
<evidence type="ECO:0000256" key="11">
    <source>
        <dbReference type="PIRSR" id="PIRSR000089-1"/>
    </source>
</evidence>